<proteinExistence type="predicted"/>
<comment type="caution">
    <text evidence="2">The sequence shown here is derived from an EMBL/GenBank/DDBJ whole genome shotgun (WGS) entry which is preliminary data.</text>
</comment>
<dbReference type="Proteomes" id="UP001228376">
    <property type="component" value="Unassembled WGS sequence"/>
</dbReference>
<dbReference type="InterPro" id="IPR013766">
    <property type="entry name" value="Thioredoxin_domain"/>
</dbReference>
<dbReference type="EMBL" id="JAROCA020000001">
    <property type="protein sequence ID" value="MDY0405046.1"/>
    <property type="molecule type" value="Genomic_DNA"/>
</dbReference>
<dbReference type="CDD" id="cd02947">
    <property type="entry name" value="TRX_family"/>
    <property type="match status" value="1"/>
</dbReference>
<name>A0ABU5CFI0_9BACI</name>
<accession>A0ABU5CFI0</accession>
<evidence type="ECO:0000313" key="2">
    <source>
        <dbReference type="EMBL" id="MDY0405046.1"/>
    </source>
</evidence>
<organism evidence="2 3">
    <name type="scientific">Tigheibacillus jepli</name>
    <dbReference type="NCBI Taxonomy" id="3035914"/>
    <lineage>
        <taxon>Bacteria</taxon>
        <taxon>Bacillati</taxon>
        <taxon>Bacillota</taxon>
        <taxon>Bacilli</taxon>
        <taxon>Bacillales</taxon>
        <taxon>Bacillaceae</taxon>
        <taxon>Tigheibacillus</taxon>
    </lineage>
</organism>
<protein>
    <submittedName>
        <fullName evidence="2">Thioredoxin family protein</fullName>
    </submittedName>
</protein>
<sequence>MGNFRDLHTLDEVSNFIHKHQLAFLYITQPNCSVCHGLLPQVQALMEKYPKIALAKVDAVEVQAIAGEFSIFTAPVLLLFIDGKEYLREARIVQMDFLKKNWIASIIM</sequence>
<dbReference type="SUPFAM" id="SSF52833">
    <property type="entry name" value="Thioredoxin-like"/>
    <property type="match status" value="1"/>
</dbReference>
<reference evidence="2 3" key="1">
    <citation type="submission" date="2023-10" db="EMBL/GenBank/DDBJ databases">
        <title>179-bfca-hs.</title>
        <authorList>
            <person name="Miliotis G."/>
            <person name="Sengupta P."/>
            <person name="Hameed A."/>
            <person name="Chuvochina M."/>
            <person name="Mcdonagh F."/>
            <person name="Simpson A.C."/>
            <person name="Singh N.K."/>
            <person name="Rekha P.D."/>
            <person name="Raman K."/>
            <person name="Hugenholtz P."/>
            <person name="Venkateswaran K."/>
        </authorList>
    </citation>
    <scope>NUCLEOTIDE SEQUENCE [LARGE SCALE GENOMIC DNA]</scope>
    <source>
        <strain evidence="2 3">179-BFC-A-HS</strain>
    </source>
</reference>
<evidence type="ECO:0000259" key="1">
    <source>
        <dbReference type="Pfam" id="PF00085"/>
    </source>
</evidence>
<evidence type="ECO:0000313" key="3">
    <source>
        <dbReference type="Proteomes" id="UP001228376"/>
    </source>
</evidence>
<dbReference type="InterPro" id="IPR036249">
    <property type="entry name" value="Thioredoxin-like_sf"/>
</dbReference>
<gene>
    <name evidence="2" type="ORF">P5G51_006210</name>
</gene>
<dbReference type="Gene3D" id="3.40.30.10">
    <property type="entry name" value="Glutaredoxin"/>
    <property type="match status" value="1"/>
</dbReference>
<dbReference type="Pfam" id="PF00085">
    <property type="entry name" value="Thioredoxin"/>
    <property type="match status" value="1"/>
</dbReference>
<feature type="domain" description="Thioredoxin" evidence="1">
    <location>
        <begin position="14"/>
        <end position="86"/>
    </location>
</feature>
<keyword evidence="3" id="KW-1185">Reference proteome</keyword>